<keyword evidence="2 5" id="KW-0689">Ribosomal protein</keyword>
<dbReference type="GO" id="GO:0005840">
    <property type="term" value="C:ribosome"/>
    <property type="evidence" value="ECO:0007669"/>
    <property type="project" value="UniProtKB-KW"/>
</dbReference>
<dbReference type="Proteomes" id="UP000229794">
    <property type="component" value="Unassembled WGS sequence"/>
</dbReference>
<evidence type="ECO:0000256" key="2">
    <source>
        <dbReference type="ARBA" id="ARBA00022980"/>
    </source>
</evidence>
<reference evidence="6 7" key="1">
    <citation type="submission" date="2017-09" db="EMBL/GenBank/DDBJ databases">
        <title>Depth-based differentiation of microbial function through sediment-hosted aquifers and enrichment of novel symbionts in the deep terrestrial subsurface.</title>
        <authorList>
            <person name="Probst A.J."/>
            <person name="Ladd B."/>
            <person name="Jarett J.K."/>
            <person name="Geller-Mcgrath D.E."/>
            <person name="Sieber C.M."/>
            <person name="Emerson J.B."/>
            <person name="Anantharaman K."/>
            <person name="Thomas B.C."/>
            <person name="Malmstrom R."/>
            <person name="Stieglmeier M."/>
            <person name="Klingl A."/>
            <person name="Woyke T."/>
            <person name="Ryan C.M."/>
            <person name="Banfield J.F."/>
        </authorList>
    </citation>
    <scope>NUCLEOTIDE SEQUENCE [LARGE SCALE GENOMIC DNA]</scope>
    <source>
        <strain evidence="6">CG22_combo_CG10-13_8_21_14_all_42_17</strain>
    </source>
</reference>
<dbReference type="SUPFAM" id="SSF143034">
    <property type="entry name" value="L35p-like"/>
    <property type="match status" value="1"/>
</dbReference>
<proteinExistence type="inferred from homology"/>
<dbReference type="AlphaFoldDB" id="A0A2H0BFG7"/>
<dbReference type="Gene3D" id="4.10.410.60">
    <property type="match status" value="1"/>
</dbReference>
<dbReference type="PRINTS" id="PR00064">
    <property type="entry name" value="RIBOSOMALL35"/>
</dbReference>
<dbReference type="InterPro" id="IPR037229">
    <property type="entry name" value="Ribosomal_bL35_sf"/>
</dbReference>
<keyword evidence="3 5" id="KW-0687">Ribonucleoprotein</keyword>
<name>A0A2H0BFG7_9BACT</name>
<dbReference type="GO" id="GO:0003735">
    <property type="term" value="F:structural constituent of ribosome"/>
    <property type="evidence" value="ECO:0007669"/>
    <property type="project" value="InterPro"/>
</dbReference>
<protein>
    <recommendedName>
        <fullName evidence="4 5">50S ribosomal protein L35</fullName>
    </recommendedName>
</protein>
<dbReference type="GO" id="GO:1990904">
    <property type="term" value="C:ribonucleoprotein complex"/>
    <property type="evidence" value="ECO:0007669"/>
    <property type="project" value="UniProtKB-KW"/>
</dbReference>
<dbReference type="Pfam" id="PF01632">
    <property type="entry name" value="Ribosomal_L35p"/>
    <property type="match status" value="1"/>
</dbReference>
<comment type="caution">
    <text evidence="6">The sequence shown here is derived from an EMBL/GenBank/DDBJ whole genome shotgun (WGS) entry which is preliminary data.</text>
</comment>
<dbReference type="InterPro" id="IPR021137">
    <property type="entry name" value="Ribosomal_bL35-like"/>
</dbReference>
<evidence type="ECO:0000313" key="6">
    <source>
        <dbReference type="EMBL" id="PIP55760.1"/>
    </source>
</evidence>
<dbReference type="EMBL" id="PCST01000019">
    <property type="protein sequence ID" value="PIP55760.1"/>
    <property type="molecule type" value="Genomic_DNA"/>
</dbReference>
<organism evidence="6 7">
    <name type="scientific">Candidatus Zambryskibacteria bacterium CG22_combo_CG10-13_8_21_14_all_42_17</name>
    <dbReference type="NCBI Taxonomy" id="1975118"/>
    <lineage>
        <taxon>Bacteria</taxon>
        <taxon>Candidatus Zambryskiibacteriota</taxon>
    </lineage>
</organism>
<gene>
    <name evidence="6" type="ORF">COX06_01675</name>
</gene>
<evidence type="ECO:0000256" key="5">
    <source>
        <dbReference type="RuleBase" id="RU000568"/>
    </source>
</evidence>
<evidence type="ECO:0000313" key="7">
    <source>
        <dbReference type="Proteomes" id="UP000229794"/>
    </source>
</evidence>
<dbReference type="InterPro" id="IPR001706">
    <property type="entry name" value="Ribosomal_bL35"/>
</dbReference>
<evidence type="ECO:0000256" key="1">
    <source>
        <dbReference type="ARBA" id="ARBA00006598"/>
    </source>
</evidence>
<comment type="similarity">
    <text evidence="1 5">Belongs to the bacterial ribosomal protein bL35 family.</text>
</comment>
<sequence length="66" mass="7722">MSIKTNKSYLKRLKVTKSGKILARKAGQNHFNAKERRAEKYAKNRKTEFHMSNKSRSRFLVNIPKG</sequence>
<evidence type="ECO:0000256" key="3">
    <source>
        <dbReference type="ARBA" id="ARBA00023274"/>
    </source>
</evidence>
<evidence type="ECO:0000256" key="4">
    <source>
        <dbReference type="ARBA" id="ARBA00035486"/>
    </source>
</evidence>
<accession>A0A2H0BFG7</accession>
<dbReference type="GO" id="GO:0006412">
    <property type="term" value="P:translation"/>
    <property type="evidence" value="ECO:0007669"/>
    <property type="project" value="InterPro"/>
</dbReference>